<protein>
    <submittedName>
        <fullName evidence="1">Uncharacterized protein</fullName>
    </submittedName>
</protein>
<comment type="caution">
    <text evidence="1">The sequence shown here is derived from an EMBL/GenBank/DDBJ whole genome shotgun (WGS) entry which is preliminary data.</text>
</comment>
<gene>
    <name evidence="1" type="ORF">H2199_004023</name>
</gene>
<dbReference type="EMBL" id="JAPDRP010000010">
    <property type="protein sequence ID" value="KAJ9644155.1"/>
    <property type="molecule type" value="Genomic_DNA"/>
</dbReference>
<name>A0ACC2Z9X6_9PEZI</name>
<evidence type="ECO:0000313" key="2">
    <source>
        <dbReference type="Proteomes" id="UP001172680"/>
    </source>
</evidence>
<evidence type="ECO:0000313" key="1">
    <source>
        <dbReference type="EMBL" id="KAJ9644155.1"/>
    </source>
</evidence>
<keyword evidence="2" id="KW-1185">Reference proteome</keyword>
<sequence length="314" mass="33387">MSLCTEENSGKPIPDSANFNLPLENYRQDMCWDFCVGDQAACTTKSRVCYNFEGYNLIFDYQAVPGYTYTDADIWLGLSAPAAGSTPTPQYTSSSGHCTVATDGSSVHCIIPYRQITSSQDVLGGMCPYGDREGLIFYLHTNAQLKHAAGTVAQGTKYCSFGTAFGYSPANPKSLTLNSYTPRPNTCNRWGWYTAATTAQLGSGIGGPLYVGAGRNDISKATDVGIWSATLSGGNVFVTYSLSGAYSLAEIHVDIGCLPFATCAPGQYKYVNDALATSPAVTSFTTPGLKLPSCSAGQLYLIVHASVDTSYNCS</sequence>
<organism evidence="1 2">
    <name type="scientific">Coniosporium tulheliwenetii</name>
    <dbReference type="NCBI Taxonomy" id="3383036"/>
    <lineage>
        <taxon>Eukaryota</taxon>
        <taxon>Fungi</taxon>
        <taxon>Dikarya</taxon>
        <taxon>Ascomycota</taxon>
        <taxon>Pezizomycotina</taxon>
        <taxon>Dothideomycetes</taxon>
        <taxon>Dothideomycetes incertae sedis</taxon>
        <taxon>Coniosporium</taxon>
    </lineage>
</organism>
<accession>A0ACC2Z9X6</accession>
<reference evidence="1" key="1">
    <citation type="submission" date="2022-10" db="EMBL/GenBank/DDBJ databases">
        <title>Culturing micro-colonial fungi from biological soil crusts in the Mojave desert and describing Neophaeococcomyces mojavensis, and introducing the new genera and species Taxawa tesnikishii.</title>
        <authorList>
            <person name="Kurbessoian T."/>
            <person name="Stajich J.E."/>
        </authorList>
    </citation>
    <scope>NUCLEOTIDE SEQUENCE</scope>
    <source>
        <strain evidence="1">JES_115</strain>
    </source>
</reference>
<dbReference type="Proteomes" id="UP001172680">
    <property type="component" value="Unassembled WGS sequence"/>
</dbReference>
<proteinExistence type="predicted"/>